<dbReference type="InterPro" id="IPR018247">
    <property type="entry name" value="EF_Hand_1_Ca_BS"/>
</dbReference>
<keyword evidence="4" id="KW-1185">Reference proteome</keyword>
<evidence type="ECO:0000256" key="1">
    <source>
        <dbReference type="ARBA" id="ARBA00022837"/>
    </source>
</evidence>
<dbReference type="Gene3D" id="1.10.238.10">
    <property type="entry name" value="EF-hand"/>
    <property type="match status" value="1"/>
</dbReference>
<dbReference type="SUPFAM" id="SSF47473">
    <property type="entry name" value="EF-hand"/>
    <property type="match status" value="1"/>
</dbReference>
<protein>
    <recommendedName>
        <fullName evidence="2">EF-hand domain-containing protein</fullName>
    </recommendedName>
</protein>
<feature type="domain" description="EF-hand" evidence="2">
    <location>
        <begin position="108"/>
        <end position="143"/>
    </location>
</feature>
<dbReference type="InterPro" id="IPR002048">
    <property type="entry name" value="EF_hand_dom"/>
</dbReference>
<sequence>MGYTVEQLNKNPWLAVQDVIGDARTWPKFIREKFWNKNFKNHNRMTVVNFAYLNAISEDFLHDILKFTLKSAYTNERRRNVKDRLQYLNHEAIYDMLGACSSSRPADSAEERAKNIFAKMDENNDGQLTQDEFLKGCLQDEELSKMLAL</sequence>
<evidence type="ECO:0000313" key="3">
    <source>
        <dbReference type="EMBL" id="KAL0124107.1"/>
    </source>
</evidence>
<evidence type="ECO:0000259" key="2">
    <source>
        <dbReference type="PROSITE" id="PS50222"/>
    </source>
</evidence>
<comment type="caution">
    <text evidence="3">The sequence shown here is derived from an EMBL/GenBank/DDBJ whole genome shotgun (WGS) entry which is preliminary data.</text>
</comment>
<dbReference type="EMBL" id="JADYXP020000005">
    <property type="protein sequence ID" value="KAL0124107.1"/>
    <property type="molecule type" value="Genomic_DNA"/>
</dbReference>
<dbReference type="PROSITE" id="PS00018">
    <property type="entry name" value="EF_HAND_1"/>
    <property type="match status" value="1"/>
</dbReference>
<gene>
    <name evidence="3" type="ORF">PUN28_006125</name>
</gene>
<dbReference type="AlphaFoldDB" id="A0AAW2GCP1"/>
<dbReference type="Proteomes" id="UP001430953">
    <property type="component" value="Unassembled WGS sequence"/>
</dbReference>
<accession>A0AAW2GCP1</accession>
<dbReference type="GO" id="GO:0005509">
    <property type="term" value="F:calcium ion binding"/>
    <property type="evidence" value="ECO:0007669"/>
    <property type="project" value="InterPro"/>
</dbReference>
<name>A0AAW2GCP1_9HYME</name>
<evidence type="ECO:0000313" key="4">
    <source>
        <dbReference type="Proteomes" id="UP001430953"/>
    </source>
</evidence>
<keyword evidence="1" id="KW-0106">Calcium</keyword>
<proteinExistence type="predicted"/>
<organism evidence="3 4">
    <name type="scientific">Cardiocondyla obscurior</name>
    <dbReference type="NCBI Taxonomy" id="286306"/>
    <lineage>
        <taxon>Eukaryota</taxon>
        <taxon>Metazoa</taxon>
        <taxon>Ecdysozoa</taxon>
        <taxon>Arthropoda</taxon>
        <taxon>Hexapoda</taxon>
        <taxon>Insecta</taxon>
        <taxon>Pterygota</taxon>
        <taxon>Neoptera</taxon>
        <taxon>Endopterygota</taxon>
        <taxon>Hymenoptera</taxon>
        <taxon>Apocrita</taxon>
        <taxon>Aculeata</taxon>
        <taxon>Formicoidea</taxon>
        <taxon>Formicidae</taxon>
        <taxon>Myrmicinae</taxon>
        <taxon>Cardiocondyla</taxon>
    </lineage>
</organism>
<dbReference type="InterPro" id="IPR011992">
    <property type="entry name" value="EF-hand-dom_pair"/>
</dbReference>
<dbReference type="PROSITE" id="PS50222">
    <property type="entry name" value="EF_HAND_2"/>
    <property type="match status" value="1"/>
</dbReference>
<reference evidence="3 4" key="1">
    <citation type="submission" date="2023-03" db="EMBL/GenBank/DDBJ databases">
        <title>High recombination rates correlate with genetic variation in Cardiocondyla obscurior ants.</title>
        <authorList>
            <person name="Errbii M."/>
        </authorList>
    </citation>
    <scope>NUCLEOTIDE SEQUENCE [LARGE SCALE GENOMIC DNA]</scope>
    <source>
        <strain evidence="3">Alpha-2009</strain>
        <tissue evidence="3">Whole body</tissue>
    </source>
</reference>